<keyword evidence="2" id="KW-1185">Reference proteome</keyword>
<dbReference type="InterPro" id="IPR023198">
    <property type="entry name" value="PGP-like_dom2"/>
</dbReference>
<dbReference type="PANTHER" id="PTHR43434">
    <property type="entry name" value="PHOSPHOGLYCOLATE PHOSPHATASE"/>
    <property type="match status" value="1"/>
</dbReference>
<dbReference type="InterPro" id="IPR036412">
    <property type="entry name" value="HAD-like_sf"/>
</dbReference>
<dbReference type="RefSeq" id="WP_148462493.1">
    <property type="nucleotide sequence ID" value="NZ_JAAINN010000002.1"/>
</dbReference>
<dbReference type="SFLD" id="SFLDS00003">
    <property type="entry name" value="Haloacid_Dehalogenase"/>
    <property type="match status" value="1"/>
</dbReference>
<accession>A0ABX2H8B0</accession>
<organism evidence="1 2">
    <name type="scientific">Blautia faecis</name>
    <dbReference type="NCBI Taxonomy" id="871665"/>
    <lineage>
        <taxon>Bacteria</taxon>
        <taxon>Bacillati</taxon>
        <taxon>Bacillota</taxon>
        <taxon>Clostridia</taxon>
        <taxon>Lachnospirales</taxon>
        <taxon>Lachnospiraceae</taxon>
        <taxon>Blautia</taxon>
    </lineage>
</organism>
<dbReference type="EMBL" id="JAAITS010000022">
    <property type="protein sequence ID" value="NSG85570.1"/>
    <property type="molecule type" value="Genomic_DNA"/>
</dbReference>
<comment type="caution">
    <text evidence="1">The sequence shown here is derived from an EMBL/GenBank/DDBJ whole genome shotgun (WGS) entry which is preliminary data.</text>
</comment>
<dbReference type="NCBIfam" id="TIGR01549">
    <property type="entry name" value="HAD-SF-IA-v1"/>
    <property type="match status" value="1"/>
</dbReference>
<dbReference type="Gene3D" id="1.10.150.240">
    <property type="entry name" value="Putative phosphatase, domain 2"/>
    <property type="match status" value="1"/>
</dbReference>
<dbReference type="InterPro" id="IPR023214">
    <property type="entry name" value="HAD_sf"/>
</dbReference>
<dbReference type="Gene3D" id="3.40.50.1000">
    <property type="entry name" value="HAD superfamily/HAD-like"/>
    <property type="match status" value="1"/>
</dbReference>
<dbReference type="GO" id="GO:0016787">
    <property type="term" value="F:hydrolase activity"/>
    <property type="evidence" value="ECO:0007669"/>
    <property type="project" value="UniProtKB-KW"/>
</dbReference>
<evidence type="ECO:0000313" key="2">
    <source>
        <dbReference type="Proteomes" id="UP001644719"/>
    </source>
</evidence>
<dbReference type="SFLD" id="SFLDG01129">
    <property type="entry name" value="C1.5:_HAD__Beta-PGM__Phosphata"/>
    <property type="match status" value="1"/>
</dbReference>
<protein>
    <submittedName>
        <fullName evidence="1">HAD family hydrolase</fullName>
    </submittedName>
</protein>
<dbReference type="PANTHER" id="PTHR43434:SF1">
    <property type="entry name" value="PHOSPHOGLYCOLATE PHOSPHATASE"/>
    <property type="match status" value="1"/>
</dbReference>
<reference evidence="1 2" key="1">
    <citation type="journal article" date="2020" name="Cell Host Microbe">
        <title>Functional and Genomic Variation between Human-Derived Isolates of Lachnospiraceae Reveals Inter- and Intra-Species Diversity.</title>
        <authorList>
            <person name="Sorbara M.T."/>
            <person name="Littmann E.R."/>
            <person name="Fontana E."/>
            <person name="Moody T.U."/>
            <person name="Kohout C.E."/>
            <person name="Gjonbalaj M."/>
            <person name="Eaton V."/>
            <person name="Seok R."/>
            <person name="Leiner I.M."/>
            <person name="Pamer E.G."/>
        </authorList>
    </citation>
    <scope>NUCLEOTIDE SEQUENCE [LARGE SCALE GENOMIC DNA]</scope>
    <source>
        <strain evidence="1 2">MSK.17.74</strain>
    </source>
</reference>
<proteinExistence type="predicted"/>
<gene>
    <name evidence="1" type="ORF">G5B17_09005</name>
</gene>
<name>A0ABX2H8B0_9FIRM</name>
<evidence type="ECO:0000313" key="1">
    <source>
        <dbReference type="EMBL" id="NSG85570.1"/>
    </source>
</evidence>
<keyword evidence="1" id="KW-0378">Hydrolase</keyword>
<dbReference type="InterPro" id="IPR041492">
    <property type="entry name" value="HAD_2"/>
</dbReference>
<dbReference type="Proteomes" id="UP001644719">
    <property type="component" value="Unassembled WGS sequence"/>
</dbReference>
<dbReference type="InterPro" id="IPR050155">
    <property type="entry name" value="HAD-like_hydrolase_sf"/>
</dbReference>
<dbReference type="Pfam" id="PF13419">
    <property type="entry name" value="HAD_2"/>
    <property type="match status" value="1"/>
</dbReference>
<dbReference type="InterPro" id="IPR006439">
    <property type="entry name" value="HAD-SF_hydro_IA"/>
</dbReference>
<dbReference type="SUPFAM" id="SSF56784">
    <property type="entry name" value="HAD-like"/>
    <property type="match status" value="1"/>
</dbReference>
<sequence>MDSIIFDIDGTIWNSTDVVAMAWNKALEKENLDVRVTADQLKGLFGRLLPDIAKAILPEQTEAEQLRVIDICCQAEHDLLRAMGAPVYDGLEETLKELNKRYPLFVVSNCQAGYIELVFEKTGLGKYFTGHLCPGDSGEAKAANIRSIAKKYQLKAPVYVGDTFGDYQACQEAGVPFVFASYGFGQVDTPDYVIEKPADLLKLF</sequence>